<organism evidence="2 3">
    <name type="scientific">Acinetobacter amyesii</name>
    <dbReference type="NCBI Taxonomy" id="2942470"/>
    <lineage>
        <taxon>Bacteria</taxon>
        <taxon>Pseudomonadati</taxon>
        <taxon>Pseudomonadota</taxon>
        <taxon>Gammaproteobacteria</taxon>
        <taxon>Moraxellales</taxon>
        <taxon>Moraxellaceae</taxon>
        <taxon>Acinetobacter</taxon>
    </lineage>
</organism>
<dbReference type="EMBL" id="MVKX01000004">
    <property type="protein sequence ID" value="OOV83679.1"/>
    <property type="molecule type" value="Genomic_DNA"/>
</dbReference>
<protein>
    <submittedName>
        <fullName evidence="2">Uncharacterized protein</fullName>
    </submittedName>
</protein>
<name>A0A1T1H1B1_9GAMM</name>
<proteinExistence type="predicted"/>
<dbReference type="AlphaFoldDB" id="A0A1T1H1B1"/>
<sequence length="89" mass="10167">MHKNVKRVLKGLAWLVFAGCLGFVCMIGFYIYMIYGIHPSDEGTGGLACEYDRNDHVTKAEMYRIRDGKRVITPVDPLLCQKQRADFPK</sequence>
<evidence type="ECO:0000313" key="3">
    <source>
        <dbReference type="Proteomes" id="UP000191160"/>
    </source>
</evidence>
<gene>
    <name evidence="2" type="ORF">B1202_08335</name>
</gene>
<keyword evidence="1" id="KW-0812">Transmembrane</keyword>
<evidence type="ECO:0000256" key="1">
    <source>
        <dbReference type="SAM" id="Phobius"/>
    </source>
</evidence>
<dbReference type="Proteomes" id="UP000191160">
    <property type="component" value="Unassembled WGS sequence"/>
</dbReference>
<reference evidence="2 3" key="1">
    <citation type="submission" date="2017-02" db="EMBL/GenBank/DDBJ databases">
        <title>Acinetobacter sp. ANC 4945, whole genome shotgun sequencing project.</title>
        <authorList>
            <person name="Radolfova-Krizova L."/>
            <person name="Al Atrouni A."/>
            <person name="Nemec A."/>
        </authorList>
    </citation>
    <scope>NUCLEOTIDE SEQUENCE [LARGE SCALE GENOMIC DNA]</scope>
    <source>
        <strain evidence="2 3">ANC 4945</strain>
    </source>
</reference>
<feature type="transmembrane region" description="Helical" evidence="1">
    <location>
        <begin position="12"/>
        <end position="35"/>
    </location>
</feature>
<comment type="caution">
    <text evidence="2">The sequence shown here is derived from an EMBL/GenBank/DDBJ whole genome shotgun (WGS) entry which is preliminary data.</text>
</comment>
<accession>A0A1T1H1B1</accession>
<keyword evidence="1" id="KW-1133">Transmembrane helix</keyword>
<keyword evidence="3" id="KW-1185">Reference proteome</keyword>
<evidence type="ECO:0000313" key="2">
    <source>
        <dbReference type="EMBL" id="OOV83679.1"/>
    </source>
</evidence>
<keyword evidence="1" id="KW-0472">Membrane</keyword>